<proteinExistence type="predicted"/>
<evidence type="ECO:0000256" key="1">
    <source>
        <dbReference type="SAM" id="MobiDB-lite"/>
    </source>
</evidence>
<dbReference type="EMBL" id="JAODYY010000008">
    <property type="protein sequence ID" value="MDH0125786.1"/>
    <property type="molecule type" value="Genomic_DNA"/>
</dbReference>
<evidence type="ECO:0000313" key="3">
    <source>
        <dbReference type="Proteomes" id="UP001158087"/>
    </source>
</evidence>
<organism evidence="2 3">
    <name type="scientific">Brucella intermedia GD04153</name>
    <dbReference type="NCBI Taxonomy" id="2975438"/>
    <lineage>
        <taxon>Bacteria</taxon>
        <taxon>Pseudomonadati</taxon>
        <taxon>Pseudomonadota</taxon>
        <taxon>Alphaproteobacteria</taxon>
        <taxon>Hyphomicrobiales</taxon>
        <taxon>Brucellaceae</taxon>
        <taxon>Brucella/Ochrobactrum group</taxon>
        <taxon>Brucella</taxon>
    </lineage>
</organism>
<gene>
    <name evidence="2" type="ORF">N7376_17425</name>
</gene>
<feature type="region of interest" description="Disordered" evidence="1">
    <location>
        <begin position="1"/>
        <end position="32"/>
    </location>
</feature>
<protein>
    <submittedName>
        <fullName evidence="2">Uncharacterized protein</fullName>
    </submittedName>
</protein>
<comment type="caution">
    <text evidence="2">The sequence shown here is derived from an EMBL/GenBank/DDBJ whole genome shotgun (WGS) entry which is preliminary data.</text>
</comment>
<feature type="compositionally biased region" description="Polar residues" evidence="1">
    <location>
        <begin position="13"/>
        <end position="26"/>
    </location>
</feature>
<dbReference type="AlphaFoldDB" id="A0AA42KPT7"/>
<reference evidence="2" key="1">
    <citation type="submission" date="2022-09" db="EMBL/GenBank/DDBJ databases">
        <title>Intensive care unit water sources are persistently colonized with multi-drug resistant bacteria and are the site of extensive horizontal gene transfer of antibiotic resistance genes.</title>
        <authorList>
            <person name="Diorio-Toth L."/>
        </authorList>
    </citation>
    <scope>NUCLEOTIDE SEQUENCE</scope>
    <source>
        <strain evidence="2">GD04153</strain>
    </source>
</reference>
<accession>A0AA42KPT7</accession>
<dbReference type="Proteomes" id="UP001158087">
    <property type="component" value="Unassembled WGS sequence"/>
</dbReference>
<name>A0AA42KPT7_9HYPH</name>
<sequence>MSDITETPHLLGSSKNGGSVIQNGWSPSEYRNPPLPATNLTTSIIAKRFGLPIATARVVCELAGIGGAA</sequence>
<evidence type="ECO:0000313" key="2">
    <source>
        <dbReference type="EMBL" id="MDH0125786.1"/>
    </source>
</evidence>